<keyword evidence="5" id="KW-1185">Reference proteome</keyword>
<evidence type="ECO:0000313" key="4">
    <source>
        <dbReference type="EMBL" id="ONK78231.1"/>
    </source>
</evidence>
<dbReference type="InterPro" id="IPR046960">
    <property type="entry name" value="PPR_At4g14850-like_plant"/>
</dbReference>
<dbReference type="PROSITE" id="PS51375">
    <property type="entry name" value="PPR"/>
    <property type="match status" value="3"/>
</dbReference>
<dbReference type="Pfam" id="PF01535">
    <property type="entry name" value="PPR"/>
    <property type="match status" value="6"/>
</dbReference>
<dbReference type="InterPro" id="IPR002885">
    <property type="entry name" value="PPR_rpt"/>
</dbReference>
<dbReference type="FunFam" id="1.25.40.10:FF:000212">
    <property type="entry name" value="Pentatricopeptide repeat-containing protein At2g03380, mitochondrial"/>
    <property type="match status" value="1"/>
</dbReference>
<dbReference type="FunFam" id="1.25.40.10:FF:000348">
    <property type="entry name" value="Pentatricopeptide repeat-containing protein chloroplastic"/>
    <property type="match status" value="1"/>
</dbReference>
<dbReference type="OrthoDB" id="601293at2759"/>
<dbReference type="AlphaFoldDB" id="A0A5P1FNG7"/>
<dbReference type="Pfam" id="PF20431">
    <property type="entry name" value="E_motif"/>
    <property type="match status" value="1"/>
</dbReference>
<name>A0A5P1FNG7_ASPOF</name>
<evidence type="ECO:0000313" key="5">
    <source>
        <dbReference type="Proteomes" id="UP000243459"/>
    </source>
</evidence>
<comment type="similarity">
    <text evidence="2">Belongs to the PPR family. PCMP-E subfamily.</text>
</comment>
<evidence type="ECO:0000256" key="2">
    <source>
        <dbReference type="ARBA" id="ARBA00061659"/>
    </source>
</evidence>
<dbReference type="FunFam" id="1.25.40.10:FF:000442">
    <property type="entry name" value="Pentatricopeptide repeat-containing protein At3g49710"/>
    <property type="match status" value="1"/>
</dbReference>
<dbReference type="InterPro" id="IPR011990">
    <property type="entry name" value="TPR-like_helical_dom_sf"/>
</dbReference>
<dbReference type="Proteomes" id="UP000243459">
    <property type="component" value="Chromosome 2"/>
</dbReference>
<accession>A0A5P1FNG7</accession>
<dbReference type="GO" id="GO:0003723">
    <property type="term" value="F:RNA binding"/>
    <property type="evidence" value="ECO:0007669"/>
    <property type="project" value="InterPro"/>
</dbReference>
<feature type="repeat" description="PPR" evidence="3">
    <location>
        <begin position="100"/>
        <end position="134"/>
    </location>
</feature>
<feature type="repeat" description="PPR" evidence="3">
    <location>
        <begin position="365"/>
        <end position="399"/>
    </location>
</feature>
<organism evidence="4 5">
    <name type="scientific">Asparagus officinalis</name>
    <name type="common">Garden asparagus</name>
    <dbReference type="NCBI Taxonomy" id="4686"/>
    <lineage>
        <taxon>Eukaryota</taxon>
        <taxon>Viridiplantae</taxon>
        <taxon>Streptophyta</taxon>
        <taxon>Embryophyta</taxon>
        <taxon>Tracheophyta</taxon>
        <taxon>Spermatophyta</taxon>
        <taxon>Magnoliopsida</taxon>
        <taxon>Liliopsida</taxon>
        <taxon>Asparagales</taxon>
        <taxon>Asparagaceae</taxon>
        <taxon>Asparagoideae</taxon>
        <taxon>Asparagus</taxon>
    </lineage>
</organism>
<sequence>MFNVSTKAISRTKHFRFSSSSSSPKSISSSKPIEFSLVSALKSCSSSSSLSSGQQLHAHALKSGLDSSNLFVRNALINLYAKCGLLGDARFLFSSSASLDTASFNTMLVSYVKSRKIDEARNLFDEMTQRDCVSFTTMIMGLAQNGFSAEALLLFSQMVGDGARPNEVTLATVLSSCARLCRDLGKMVHGFAKKTGLDGFVLVGTNLVNWYGVSSDLEDAKKVFDETLERNTVTWNAMLNGYAKGGMVDLAEDLFQRIPVKDLVSWSTMIDAYLRVDMLDEALFGFCEMLRRDPEARPNEVMLVDLVSACSRHAALGEGSQLHTVIVKAGLDGHSFVQATLIHFYAACKKIELACVLFESFDKENISCWNALMAGFLRNGMVDAARSLFHEMPERDVVSWSSLISGYIQFDSSDLALELSHDMIRHGVKPNEITLVSVLSAIANCGPLEQGKSVHCYLYKNNQSIPLTDNLIAALIDMYAKRGNINGALRAFSYHQNATPFSTTSPWNAIICGLAMHGHAEMSLKIFSNMREGKFVKPNAITFIGVLSACCHAGLVSAGRQHFKSMMSVYGINPTIKHYGCMVDLVGRAGCLEEAERLIMDMPMKADVMIWGSMLSNARTHGDMEVAERAAERLARLEPSHGAGRVLLSNVYADAGKWDNVFVVRREMQQERLTRVPGCSGIL</sequence>
<gene>
    <name evidence="4" type="ORF">A4U43_C02F15980</name>
</gene>
<protein>
    <recommendedName>
        <fullName evidence="6">Pentacotripeptide-repeat region of PRORP domain-containing protein</fullName>
    </recommendedName>
</protein>
<evidence type="ECO:0000256" key="1">
    <source>
        <dbReference type="ARBA" id="ARBA00022737"/>
    </source>
</evidence>
<feature type="repeat" description="PPR" evidence="3">
    <location>
        <begin position="231"/>
        <end position="265"/>
    </location>
</feature>
<dbReference type="Pfam" id="PF13041">
    <property type="entry name" value="PPR_2"/>
    <property type="match status" value="2"/>
</dbReference>
<keyword evidence="1" id="KW-0677">Repeat</keyword>
<dbReference type="EMBL" id="CM007382">
    <property type="protein sequence ID" value="ONK78231.1"/>
    <property type="molecule type" value="Genomic_DNA"/>
</dbReference>
<dbReference type="Gramene" id="ONK78231">
    <property type="protein sequence ID" value="ONK78231"/>
    <property type="gene ID" value="A4U43_C02F15980"/>
</dbReference>
<dbReference type="GO" id="GO:0009451">
    <property type="term" value="P:RNA modification"/>
    <property type="evidence" value="ECO:0007669"/>
    <property type="project" value="InterPro"/>
</dbReference>
<dbReference type="Gene3D" id="1.25.40.10">
    <property type="entry name" value="Tetratricopeptide repeat domain"/>
    <property type="match status" value="5"/>
</dbReference>
<dbReference type="OMA" id="RWAHEYV"/>
<dbReference type="PANTHER" id="PTHR47926">
    <property type="entry name" value="PENTATRICOPEPTIDE REPEAT-CONTAINING PROTEIN"/>
    <property type="match status" value="1"/>
</dbReference>
<dbReference type="SUPFAM" id="SSF48452">
    <property type="entry name" value="TPR-like"/>
    <property type="match status" value="1"/>
</dbReference>
<dbReference type="InterPro" id="IPR046848">
    <property type="entry name" value="E_motif"/>
</dbReference>
<proteinExistence type="inferred from homology"/>
<evidence type="ECO:0000256" key="3">
    <source>
        <dbReference type="PROSITE-ProRule" id="PRU00708"/>
    </source>
</evidence>
<dbReference type="NCBIfam" id="TIGR00756">
    <property type="entry name" value="PPR"/>
    <property type="match status" value="6"/>
</dbReference>
<dbReference type="PANTHER" id="PTHR47926:SF407">
    <property type="entry name" value="(WILD MALAYSIAN BANANA) HYPOTHETICAL PROTEIN"/>
    <property type="match status" value="1"/>
</dbReference>
<evidence type="ECO:0008006" key="6">
    <source>
        <dbReference type="Google" id="ProtNLM"/>
    </source>
</evidence>
<reference evidence="5" key="1">
    <citation type="journal article" date="2017" name="Nat. Commun.">
        <title>The asparagus genome sheds light on the origin and evolution of a young Y chromosome.</title>
        <authorList>
            <person name="Harkess A."/>
            <person name="Zhou J."/>
            <person name="Xu C."/>
            <person name="Bowers J.E."/>
            <person name="Van der Hulst R."/>
            <person name="Ayyampalayam S."/>
            <person name="Mercati F."/>
            <person name="Riccardi P."/>
            <person name="McKain M.R."/>
            <person name="Kakrana A."/>
            <person name="Tang H."/>
            <person name="Ray J."/>
            <person name="Groenendijk J."/>
            <person name="Arikit S."/>
            <person name="Mathioni S.M."/>
            <person name="Nakano M."/>
            <person name="Shan H."/>
            <person name="Telgmann-Rauber A."/>
            <person name="Kanno A."/>
            <person name="Yue Z."/>
            <person name="Chen H."/>
            <person name="Li W."/>
            <person name="Chen Y."/>
            <person name="Xu X."/>
            <person name="Zhang Y."/>
            <person name="Luo S."/>
            <person name="Chen H."/>
            <person name="Gao J."/>
            <person name="Mao Z."/>
            <person name="Pires J.C."/>
            <person name="Luo M."/>
            <person name="Kudrna D."/>
            <person name="Wing R.A."/>
            <person name="Meyers B.C."/>
            <person name="Yi K."/>
            <person name="Kong H."/>
            <person name="Lavrijsen P."/>
            <person name="Sunseri F."/>
            <person name="Falavigna A."/>
            <person name="Ye Y."/>
            <person name="Leebens-Mack J.H."/>
            <person name="Chen G."/>
        </authorList>
    </citation>
    <scope>NUCLEOTIDE SEQUENCE [LARGE SCALE GENOMIC DNA]</scope>
    <source>
        <strain evidence="5">cv. DH0086</strain>
    </source>
</reference>